<dbReference type="InterPro" id="IPR000169">
    <property type="entry name" value="Pept_cys_AS"/>
</dbReference>
<evidence type="ECO:0000259" key="5">
    <source>
        <dbReference type="PROSITE" id="PS50203"/>
    </source>
</evidence>
<feature type="active site" evidence="2 3">
    <location>
        <position position="119"/>
    </location>
</feature>
<evidence type="ECO:0000313" key="6">
    <source>
        <dbReference type="EMBL" id="KAK0457136.1"/>
    </source>
</evidence>
<dbReference type="AlphaFoldDB" id="A0AA39KC54"/>
<comment type="similarity">
    <text evidence="1">Belongs to the peptidase C2 family.</text>
</comment>
<feature type="region of interest" description="Disordered" evidence="4">
    <location>
        <begin position="579"/>
        <end position="647"/>
    </location>
</feature>
<evidence type="ECO:0000256" key="1">
    <source>
        <dbReference type="ARBA" id="ARBA00007623"/>
    </source>
</evidence>
<evidence type="ECO:0000313" key="7">
    <source>
        <dbReference type="Proteomes" id="UP001175211"/>
    </source>
</evidence>
<dbReference type="InterPro" id="IPR001300">
    <property type="entry name" value="Peptidase_C2_calpain_cat"/>
</dbReference>
<dbReference type="Proteomes" id="UP001175211">
    <property type="component" value="Unassembled WGS sequence"/>
</dbReference>
<dbReference type="PROSITE" id="PS50203">
    <property type="entry name" value="CALPAIN_CAT"/>
    <property type="match status" value="1"/>
</dbReference>
<dbReference type="InterPro" id="IPR022684">
    <property type="entry name" value="Calpain_cysteine_protease"/>
</dbReference>
<dbReference type="PROSITE" id="PS00139">
    <property type="entry name" value="THIOL_PROTEASE_CYS"/>
    <property type="match status" value="1"/>
</dbReference>
<feature type="active site" evidence="2 3">
    <location>
        <position position="325"/>
    </location>
</feature>
<keyword evidence="3" id="KW-0645">Protease</keyword>
<protein>
    <submittedName>
        <fullName evidence="6">Cysteine proteinase</fullName>
    </submittedName>
</protein>
<dbReference type="PANTHER" id="PTHR10183:SF425">
    <property type="entry name" value="CALPAIN-5"/>
    <property type="match status" value="1"/>
</dbReference>
<sequence>MPLFNLFKAKPAVEKTTTSFLQEQDHAGLLVTAELEKALADCKTKVERIAKECKTKNRKFRDHEFDLQNDRFRCLHGLASEETYNPSDVLRVTQIFDNPQFFIDGASSNDIVQGAIGDCWFVSALATMCTSPGLVEKFCVARDEKIGVYGFIFFRDNKWVDVVIDDLLYTSTPKFEELSGTEKQLYHHDKALYNRSSRKGSAALYFARSGTDGETWVPLIEKAYAKLHGSYGALSGGWACEAIEDLTGGVTCFIPANDILDPDLFWIEELLNANHDRLFGVAFDDLDTSRSGEDSIKVSGLMGGHAYSVLRAVECKGKRFVVVRNPWGDSEWTGPWSDGSKEWTPEWLEVLPQLGHSFGDDGQFVMEYSDFLACWEQIDKTILFDAHWVMSSQWLQVTTRPLPSAWTYGDVSFTITLPAATKAVIVLSQLDDRYFAPISGRSHWTFDFAVFKKGGKDLIAQSSTSRILARSVNVELDLEAGSYVVHVRLDRFVYRPSTYLQEGIENWNSRFLSRVLTERAKSQSIAMNFNASSQAQNLPIPLDILAGQDLSELEQKALAIRKAEEEKFVAEMKVAAGEKVVEKEEDGEKTENPPGESTDKEDTKDSPSLRKDETTEEIHEEKVEGKEEKKKTDEDGPVEAISTDTDKTVDIDKTDVVSQFSDDDDDKAKIARDIKSVSEDDSIFLGLRVYTSKDAPAEICGQLRHEMELSAALAL</sequence>
<proteinExistence type="inferred from homology"/>
<accession>A0AA39KC54</accession>
<dbReference type="PRINTS" id="PR00704">
    <property type="entry name" value="CALPAIN"/>
</dbReference>
<dbReference type="EMBL" id="JAUEPS010000023">
    <property type="protein sequence ID" value="KAK0457136.1"/>
    <property type="molecule type" value="Genomic_DNA"/>
</dbReference>
<dbReference type="RefSeq" id="XP_060329451.1">
    <property type="nucleotide sequence ID" value="XM_060473483.1"/>
</dbReference>
<evidence type="ECO:0000256" key="2">
    <source>
        <dbReference type="PIRSR" id="PIRSR622684-1"/>
    </source>
</evidence>
<evidence type="ECO:0000256" key="4">
    <source>
        <dbReference type="SAM" id="MobiDB-lite"/>
    </source>
</evidence>
<dbReference type="Pfam" id="PF00648">
    <property type="entry name" value="Peptidase_C2"/>
    <property type="match status" value="1"/>
</dbReference>
<evidence type="ECO:0000256" key="3">
    <source>
        <dbReference type="PROSITE-ProRule" id="PRU00239"/>
    </source>
</evidence>
<feature type="active site" evidence="2 3">
    <location>
        <position position="305"/>
    </location>
</feature>
<dbReference type="Gene3D" id="3.90.70.10">
    <property type="entry name" value="Cysteine proteinases"/>
    <property type="match status" value="1"/>
</dbReference>
<comment type="caution">
    <text evidence="6">The sequence shown here is derived from an EMBL/GenBank/DDBJ whole genome shotgun (WGS) entry which is preliminary data.</text>
</comment>
<dbReference type="CDD" id="cd00044">
    <property type="entry name" value="CysPc"/>
    <property type="match status" value="1"/>
</dbReference>
<dbReference type="SUPFAM" id="SSF54001">
    <property type="entry name" value="Cysteine proteinases"/>
    <property type="match status" value="1"/>
</dbReference>
<dbReference type="GO" id="GO:0004198">
    <property type="term" value="F:calcium-dependent cysteine-type endopeptidase activity"/>
    <property type="evidence" value="ECO:0007669"/>
    <property type="project" value="InterPro"/>
</dbReference>
<dbReference type="GeneID" id="85357031"/>
<dbReference type="GO" id="GO:0006508">
    <property type="term" value="P:proteolysis"/>
    <property type="evidence" value="ECO:0007669"/>
    <property type="project" value="UniProtKB-KW"/>
</dbReference>
<name>A0AA39KC54_ARMTA</name>
<dbReference type="InterPro" id="IPR038765">
    <property type="entry name" value="Papain-like_cys_pep_sf"/>
</dbReference>
<organism evidence="6 7">
    <name type="scientific">Armillaria tabescens</name>
    <name type="common">Ringless honey mushroom</name>
    <name type="synonym">Agaricus tabescens</name>
    <dbReference type="NCBI Taxonomy" id="1929756"/>
    <lineage>
        <taxon>Eukaryota</taxon>
        <taxon>Fungi</taxon>
        <taxon>Dikarya</taxon>
        <taxon>Basidiomycota</taxon>
        <taxon>Agaricomycotina</taxon>
        <taxon>Agaricomycetes</taxon>
        <taxon>Agaricomycetidae</taxon>
        <taxon>Agaricales</taxon>
        <taxon>Marasmiineae</taxon>
        <taxon>Physalacriaceae</taxon>
        <taxon>Desarmillaria</taxon>
    </lineage>
</organism>
<dbReference type="PANTHER" id="PTHR10183">
    <property type="entry name" value="CALPAIN"/>
    <property type="match status" value="1"/>
</dbReference>
<keyword evidence="3" id="KW-0788">Thiol protease</keyword>
<feature type="domain" description="Calpain catalytic" evidence="5">
    <location>
        <begin position="59"/>
        <end position="384"/>
    </location>
</feature>
<feature type="compositionally biased region" description="Basic and acidic residues" evidence="4">
    <location>
        <begin position="597"/>
        <end position="634"/>
    </location>
</feature>
<keyword evidence="7" id="KW-1185">Reference proteome</keyword>
<reference evidence="6" key="1">
    <citation type="submission" date="2023-06" db="EMBL/GenBank/DDBJ databases">
        <authorList>
            <consortium name="Lawrence Berkeley National Laboratory"/>
            <person name="Ahrendt S."/>
            <person name="Sahu N."/>
            <person name="Indic B."/>
            <person name="Wong-Bajracharya J."/>
            <person name="Merenyi Z."/>
            <person name="Ke H.-M."/>
            <person name="Monk M."/>
            <person name="Kocsube S."/>
            <person name="Drula E."/>
            <person name="Lipzen A."/>
            <person name="Balint B."/>
            <person name="Henrissat B."/>
            <person name="Andreopoulos B."/>
            <person name="Martin F.M."/>
            <person name="Harder C.B."/>
            <person name="Rigling D."/>
            <person name="Ford K.L."/>
            <person name="Foster G.D."/>
            <person name="Pangilinan J."/>
            <person name="Papanicolaou A."/>
            <person name="Barry K."/>
            <person name="LaButti K."/>
            <person name="Viragh M."/>
            <person name="Koriabine M."/>
            <person name="Yan M."/>
            <person name="Riley R."/>
            <person name="Champramary S."/>
            <person name="Plett K.L."/>
            <person name="Tsai I.J."/>
            <person name="Slot J."/>
            <person name="Sipos G."/>
            <person name="Plett J."/>
            <person name="Nagy L.G."/>
            <person name="Grigoriev I.V."/>
        </authorList>
    </citation>
    <scope>NUCLEOTIDE SEQUENCE</scope>
    <source>
        <strain evidence="6">CCBAS 213</strain>
    </source>
</reference>
<gene>
    <name evidence="6" type="ORF">EV420DRAFT_1551667</name>
</gene>
<keyword evidence="3" id="KW-0378">Hydrolase</keyword>
<dbReference type="SMART" id="SM00230">
    <property type="entry name" value="CysPc"/>
    <property type="match status" value="1"/>
</dbReference>